<dbReference type="GO" id="GO:0052654">
    <property type="term" value="F:L-leucine-2-oxoglutarate transaminase activity"/>
    <property type="evidence" value="ECO:0007669"/>
    <property type="project" value="RHEA"/>
</dbReference>
<evidence type="ECO:0000256" key="13">
    <source>
        <dbReference type="ARBA" id="ARBA00048798"/>
    </source>
</evidence>
<evidence type="ECO:0000256" key="17">
    <source>
        <dbReference type="RuleBase" id="RU364094"/>
    </source>
</evidence>
<dbReference type="GO" id="GO:0009097">
    <property type="term" value="P:isoleucine biosynthetic process"/>
    <property type="evidence" value="ECO:0007669"/>
    <property type="project" value="UniProtKB-UniPathway"/>
</dbReference>
<dbReference type="CDD" id="cd00449">
    <property type="entry name" value="PLPDE_IV"/>
    <property type="match status" value="1"/>
</dbReference>
<dbReference type="GO" id="GO:0052656">
    <property type="term" value="F:L-isoleucine-2-oxoglutarate transaminase activity"/>
    <property type="evidence" value="ECO:0007669"/>
    <property type="project" value="RHEA"/>
</dbReference>
<accession>A0A1X7HWD0</accession>
<dbReference type="AlphaFoldDB" id="A0A1X7HWD0"/>
<keyword evidence="19" id="KW-1185">Reference proteome</keyword>
<dbReference type="InterPro" id="IPR005785">
    <property type="entry name" value="B_amino_transI"/>
</dbReference>
<evidence type="ECO:0000256" key="14">
    <source>
        <dbReference type="ARBA" id="ARBA00049229"/>
    </source>
</evidence>
<evidence type="ECO:0000313" key="19">
    <source>
        <dbReference type="Proteomes" id="UP000193228"/>
    </source>
</evidence>
<reference evidence="19" key="1">
    <citation type="submission" date="2017-04" db="EMBL/GenBank/DDBJ databases">
        <authorList>
            <person name="Varghese N."/>
            <person name="Submissions S."/>
        </authorList>
    </citation>
    <scope>NUCLEOTIDE SEQUENCE [LARGE SCALE GENOMIC DNA]</scope>
    <source>
        <strain evidence="19">LMG 29540</strain>
    </source>
</reference>
<dbReference type="OrthoDB" id="21319at2"/>
<comment type="catalytic activity">
    <reaction evidence="14 17">
        <text>L-leucine + 2-oxoglutarate = 4-methyl-2-oxopentanoate + L-glutamate</text>
        <dbReference type="Rhea" id="RHEA:18321"/>
        <dbReference type="ChEBI" id="CHEBI:16810"/>
        <dbReference type="ChEBI" id="CHEBI:17865"/>
        <dbReference type="ChEBI" id="CHEBI:29985"/>
        <dbReference type="ChEBI" id="CHEBI:57427"/>
        <dbReference type="EC" id="2.6.1.42"/>
    </reaction>
</comment>
<dbReference type="RefSeq" id="WP_085480223.1">
    <property type="nucleotide sequence ID" value="NZ_FXAT01000001.1"/>
</dbReference>
<dbReference type="FunFam" id="3.20.10.10:FF:000002">
    <property type="entry name" value="D-alanine aminotransferase"/>
    <property type="match status" value="1"/>
</dbReference>
<dbReference type="NCBIfam" id="NF005146">
    <property type="entry name" value="PRK06606.1"/>
    <property type="match status" value="1"/>
</dbReference>
<keyword evidence="7 17" id="KW-0032">Aminotransferase</keyword>
<evidence type="ECO:0000256" key="16">
    <source>
        <dbReference type="RuleBase" id="RU004516"/>
    </source>
</evidence>
<comment type="catalytic activity">
    <reaction evidence="12 17">
        <text>L-valine + 2-oxoglutarate = 3-methyl-2-oxobutanoate + L-glutamate</text>
        <dbReference type="Rhea" id="RHEA:24813"/>
        <dbReference type="ChEBI" id="CHEBI:11851"/>
        <dbReference type="ChEBI" id="CHEBI:16810"/>
        <dbReference type="ChEBI" id="CHEBI:29985"/>
        <dbReference type="ChEBI" id="CHEBI:57762"/>
        <dbReference type="EC" id="2.6.1.42"/>
    </reaction>
</comment>
<comment type="cofactor">
    <cofactor evidence="1 16">
        <name>pyridoxal 5'-phosphate</name>
        <dbReference type="ChEBI" id="CHEBI:597326"/>
    </cofactor>
</comment>
<dbReference type="InterPro" id="IPR001544">
    <property type="entry name" value="Aminotrans_IV"/>
</dbReference>
<dbReference type="UniPathway" id="UPA00048">
    <property type="reaction ID" value="UER00073"/>
</dbReference>
<evidence type="ECO:0000256" key="2">
    <source>
        <dbReference type="ARBA" id="ARBA00003109"/>
    </source>
</evidence>
<dbReference type="Gene3D" id="3.30.470.10">
    <property type="match status" value="1"/>
</dbReference>
<dbReference type="Proteomes" id="UP000193228">
    <property type="component" value="Unassembled WGS sequence"/>
</dbReference>
<name>A0A1X7HWD0_9BURK</name>
<dbReference type="SUPFAM" id="SSF56752">
    <property type="entry name" value="D-aminoacid aminotransferase-like PLP-dependent enzymes"/>
    <property type="match status" value="1"/>
</dbReference>
<evidence type="ECO:0000256" key="10">
    <source>
        <dbReference type="ARBA" id="ARBA00022898"/>
    </source>
</evidence>
<proteinExistence type="inferred from homology"/>
<evidence type="ECO:0000256" key="1">
    <source>
        <dbReference type="ARBA" id="ARBA00001933"/>
    </source>
</evidence>
<organism evidence="18 19">
    <name type="scientific">Paraburkholderia susongensis</name>
    <dbReference type="NCBI Taxonomy" id="1515439"/>
    <lineage>
        <taxon>Bacteria</taxon>
        <taxon>Pseudomonadati</taxon>
        <taxon>Pseudomonadota</taxon>
        <taxon>Betaproteobacteria</taxon>
        <taxon>Burkholderiales</taxon>
        <taxon>Burkholderiaceae</taxon>
        <taxon>Paraburkholderia</taxon>
    </lineage>
</organism>
<dbReference type="GO" id="GO:0009099">
    <property type="term" value="P:L-valine biosynthetic process"/>
    <property type="evidence" value="ECO:0007669"/>
    <property type="project" value="UniProtKB-UniPathway"/>
</dbReference>
<comment type="similarity">
    <text evidence="6 15">Belongs to the class-IV pyridoxal-phosphate-dependent aminotransferase family.</text>
</comment>
<dbReference type="UniPathway" id="UPA00047">
    <property type="reaction ID" value="UER00058"/>
</dbReference>
<dbReference type="PANTHER" id="PTHR42743:SF11">
    <property type="entry name" value="AMINODEOXYCHORISMATE LYASE"/>
    <property type="match status" value="1"/>
</dbReference>
<dbReference type="Pfam" id="PF01063">
    <property type="entry name" value="Aminotran_4"/>
    <property type="match status" value="1"/>
</dbReference>
<keyword evidence="10 16" id="KW-0663">Pyridoxal phosphate</keyword>
<keyword evidence="9 17" id="KW-0808">Transferase</keyword>
<dbReference type="PANTHER" id="PTHR42743">
    <property type="entry name" value="AMINO-ACID AMINOTRANSFERASE"/>
    <property type="match status" value="1"/>
</dbReference>
<dbReference type="GO" id="GO:0009098">
    <property type="term" value="P:L-leucine biosynthetic process"/>
    <property type="evidence" value="ECO:0007669"/>
    <property type="project" value="UniProtKB-UniPathway"/>
</dbReference>
<evidence type="ECO:0000256" key="4">
    <source>
        <dbReference type="ARBA" id="ARBA00004931"/>
    </source>
</evidence>
<evidence type="ECO:0000256" key="3">
    <source>
        <dbReference type="ARBA" id="ARBA00004824"/>
    </source>
</evidence>
<dbReference type="NCBIfam" id="TIGR01122">
    <property type="entry name" value="ilvE_I"/>
    <property type="match status" value="1"/>
</dbReference>
<evidence type="ECO:0000256" key="12">
    <source>
        <dbReference type="ARBA" id="ARBA00048212"/>
    </source>
</evidence>
<dbReference type="NCBIfam" id="NF005726">
    <property type="entry name" value="PRK07544.1"/>
    <property type="match status" value="1"/>
</dbReference>
<gene>
    <name evidence="17" type="primary">ilvE</name>
    <name evidence="18" type="ORF">SAMN06265784_1016</name>
</gene>
<evidence type="ECO:0000256" key="8">
    <source>
        <dbReference type="ARBA" id="ARBA00022605"/>
    </source>
</evidence>
<sequence length="301" mass="34004">MTGTLTVPFDQREGHIWLDGEFVEWKDAKIHVLTHGLHYASCVYEGERVYSGNVFRLREHTDRLYRSAQILDFDIPYSKDELESATTRLIELNGIVDGYVRPVAWRGSEQISTSARASRIHVALACWSWPSYFDPAAKKRGITLETASWRRPPPSSSPYQAKASSHYMIATLSKHHAEANGYQDALMLDWRGWIAEATSANVFFARDGELHTPTPDCFLDGITRQTVIELAREQNIKVVERAIMPDELDSFKECFVTGTAAEVCPVSRIDQHAFTPSAITFDLMSAYSDLVRNFQGASIHE</sequence>
<evidence type="ECO:0000256" key="5">
    <source>
        <dbReference type="ARBA" id="ARBA00005072"/>
    </source>
</evidence>
<evidence type="ECO:0000256" key="7">
    <source>
        <dbReference type="ARBA" id="ARBA00022576"/>
    </source>
</evidence>
<evidence type="ECO:0000256" key="6">
    <source>
        <dbReference type="ARBA" id="ARBA00009320"/>
    </source>
</evidence>
<comment type="catalytic activity">
    <reaction evidence="13 17">
        <text>L-isoleucine + 2-oxoglutarate = (S)-3-methyl-2-oxopentanoate + L-glutamate</text>
        <dbReference type="Rhea" id="RHEA:24801"/>
        <dbReference type="ChEBI" id="CHEBI:16810"/>
        <dbReference type="ChEBI" id="CHEBI:29985"/>
        <dbReference type="ChEBI" id="CHEBI:35146"/>
        <dbReference type="ChEBI" id="CHEBI:58045"/>
        <dbReference type="EC" id="2.6.1.42"/>
    </reaction>
</comment>
<dbReference type="EC" id="2.6.1.42" evidence="17"/>
<comment type="pathway">
    <text evidence="5 17">Amino-acid biosynthesis; L-leucine biosynthesis; L-leucine from 3-methyl-2-oxobutanoate: step 4/4.</text>
</comment>
<evidence type="ECO:0000313" key="18">
    <source>
        <dbReference type="EMBL" id="SMG05729.1"/>
    </source>
</evidence>
<dbReference type="InterPro" id="IPR043132">
    <property type="entry name" value="BCAT-like_C"/>
</dbReference>
<dbReference type="EMBL" id="FXAT01000001">
    <property type="protein sequence ID" value="SMG05729.1"/>
    <property type="molecule type" value="Genomic_DNA"/>
</dbReference>
<dbReference type="InterPro" id="IPR036038">
    <property type="entry name" value="Aminotransferase-like"/>
</dbReference>
<dbReference type="STRING" id="1515439.SAMN06265784_1016"/>
<keyword evidence="11 17" id="KW-0100">Branched-chain amino acid biosynthesis</keyword>
<comment type="function">
    <text evidence="2 17">Acts on leucine, isoleucine and valine.</text>
</comment>
<evidence type="ECO:0000256" key="9">
    <source>
        <dbReference type="ARBA" id="ARBA00022679"/>
    </source>
</evidence>
<evidence type="ECO:0000256" key="11">
    <source>
        <dbReference type="ARBA" id="ARBA00023304"/>
    </source>
</evidence>
<dbReference type="UniPathway" id="UPA00049">
    <property type="reaction ID" value="UER00062"/>
</dbReference>
<comment type="pathway">
    <text evidence="3 17">Amino-acid biosynthesis; L-isoleucine biosynthesis; L-isoleucine from 2-oxobutanoate: step 4/4.</text>
</comment>
<dbReference type="GO" id="GO:0052655">
    <property type="term" value="F:L-valine-2-oxoglutarate transaminase activity"/>
    <property type="evidence" value="ECO:0007669"/>
    <property type="project" value="RHEA"/>
</dbReference>
<dbReference type="InterPro" id="IPR018300">
    <property type="entry name" value="Aminotrans_IV_CS"/>
</dbReference>
<comment type="pathway">
    <text evidence="4 17">Amino-acid biosynthesis; L-valine biosynthesis; L-valine from pyruvate: step 4/4.</text>
</comment>
<dbReference type="InterPro" id="IPR050571">
    <property type="entry name" value="Class-IV_PLP-Dep_Aminotrnsfr"/>
</dbReference>
<dbReference type="Gene3D" id="3.20.10.10">
    <property type="entry name" value="D-amino Acid Aminotransferase, subunit A, domain 2"/>
    <property type="match status" value="1"/>
</dbReference>
<evidence type="ECO:0000256" key="15">
    <source>
        <dbReference type="RuleBase" id="RU004106"/>
    </source>
</evidence>
<protein>
    <recommendedName>
        <fullName evidence="17">Branched-chain-amino-acid aminotransferase</fullName>
        <shortName evidence="17">BCAT</shortName>
        <ecNumber evidence="17">2.6.1.42</ecNumber>
    </recommendedName>
</protein>
<dbReference type="InterPro" id="IPR043131">
    <property type="entry name" value="BCAT-like_N"/>
</dbReference>
<keyword evidence="8 17" id="KW-0028">Amino-acid biosynthesis</keyword>
<dbReference type="PROSITE" id="PS00770">
    <property type="entry name" value="AA_TRANSFER_CLASS_4"/>
    <property type="match status" value="1"/>
</dbReference>